<protein>
    <submittedName>
        <fullName evidence="4">LamG domain-containing protein</fullName>
    </submittedName>
</protein>
<feature type="domain" description="LamG-like jellyroll fold" evidence="3">
    <location>
        <begin position="906"/>
        <end position="1053"/>
    </location>
</feature>
<dbReference type="Gene3D" id="2.60.120.200">
    <property type="match status" value="6"/>
</dbReference>
<keyword evidence="1" id="KW-0732">Signal</keyword>
<name>A0ABV6QFH7_9ACTN</name>
<dbReference type="Pfam" id="PF13385">
    <property type="entry name" value="Laminin_G_3"/>
    <property type="match status" value="6"/>
</dbReference>
<feature type="domain" description="LamG-like jellyroll fold" evidence="3">
    <location>
        <begin position="688"/>
        <end position="832"/>
    </location>
</feature>
<proteinExistence type="predicted"/>
<evidence type="ECO:0000259" key="3">
    <source>
        <dbReference type="SMART" id="SM00560"/>
    </source>
</evidence>
<evidence type="ECO:0000256" key="1">
    <source>
        <dbReference type="ARBA" id="ARBA00022729"/>
    </source>
</evidence>
<dbReference type="SMART" id="SM00560">
    <property type="entry name" value="LamGL"/>
    <property type="match status" value="6"/>
</dbReference>
<gene>
    <name evidence="4" type="ORF">ACFFGN_04865</name>
</gene>
<dbReference type="RefSeq" id="WP_380044080.1">
    <property type="nucleotide sequence ID" value="NZ_JBHLTC010000005.1"/>
</dbReference>
<keyword evidence="2" id="KW-1015">Disulfide bond</keyword>
<comment type="caution">
    <text evidence="4">The sequence shown here is derived from an EMBL/GenBank/DDBJ whole genome shotgun (WGS) entry which is preliminary data.</text>
</comment>
<keyword evidence="5" id="KW-1185">Reference proteome</keyword>
<reference evidence="4 5" key="1">
    <citation type="submission" date="2024-09" db="EMBL/GenBank/DDBJ databases">
        <authorList>
            <person name="Sun Q."/>
            <person name="Mori K."/>
        </authorList>
    </citation>
    <scope>NUCLEOTIDE SEQUENCE [LARGE SCALE GENOMIC DNA]</scope>
    <source>
        <strain evidence="4 5">CGMCC 1.15906</strain>
    </source>
</reference>
<evidence type="ECO:0000313" key="4">
    <source>
        <dbReference type="EMBL" id="MFC0623381.1"/>
    </source>
</evidence>
<accession>A0ABV6QFH7</accession>
<dbReference type="PANTHER" id="PTHR46943">
    <property type="entry name" value="PENTRAXIN-RELATED PROTEIN PTX3"/>
    <property type="match status" value="1"/>
</dbReference>
<dbReference type="EMBL" id="JBHLTC010000005">
    <property type="protein sequence ID" value="MFC0623381.1"/>
    <property type="molecule type" value="Genomic_DNA"/>
</dbReference>
<dbReference type="SUPFAM" id="SSF49899">
    <property type="entry name" value="Concanavalin A-like lectins/glucanases"/>
    <property type="match status" value="6"/>
</dbReference>
<organism evidence="4 5">
    <name type="scientific">Kribbella deserti</name>
    <dbReference type="NCBI Taxonomy" id="1926257"/>
    <lineage>
        <taxon>Bacteria</taxon>
        <taxon>Bacillati</taxon>
        <taxon>Actinomycetota</taxon>
        <taxon>Actinomycetes</taxon>
        <taxon>Propionibacteriales</taxon>
        <taxon>Kribbellaceae</taxon>
        <taxon>Kribbella</taxon>
    </lineage>
</organism>
<evidence type="ECO:0000313" key="5">
    <source>
        <dbReference type="Proteomes" id="UP001589890"/>
    </source>
</evidence>
<dbReference type="PANTHER" id="PTHR46943:SF1">
    <property type="entry name" value="PENTRAXIN-RELATED PROTEIN PTX3"/>
    <property type="match status" value="1"/>
</dbReference>
<sequence length="2177" mass="230571">MTEAPDTESALAAARRQDKPVLVADLTTQTRLVRAKPDGAMVAELTTVPTRVNRGGTWMNVDTKLVKRPDGMVAPRTAVTELAFSGGGSQPLVRYQVGSARMVLSWPARLPKPVLAGATATYPEVYPGVDLVMKAENGGYTQQVVVKTRQAAAHPGVRRIRLAMAAQGAKLKVGRDGSIEGADKAGKPVFRSPPSLMWDSAQVRKEAVAAVTVEAKALVLRPDAKLLDAPGTTYPVVIDPAPTQLGKTAWGGVYSGNPSRTYYNATADPDGRAQVGRCNWSNCGAIVGIARTYFQFDTRWLGGKVWIKSFLNTVAVHRPDCTAQNHRLYWVQGQYGPTIAFGNQPGHVAVNTQAVKGARAGCAEPGDHHVGFDTAGHITFGGYSSYFLAAADENNQAAWRKYDQNRTVLYIEYNTKPNTPTELSVTPWRAPCKHCGGKTYLGDDFITIRARVIDADGDQMRPYWTVNGGAYYGDVVGTNTLATSKLDVRGKPDHTTYTWSVAAVDAHAGPTAAGPSFVIDRQAPRKAVTVGSDLYPADNRWHGGVGAPGRFTFTPNYEAGEVRDVDHYRYGWDDAAPNKVDATALGAGASVLLTPPGDGPRDLYVYAVDRAGRLGPVTRHHFYVRAGNGPLAQWSFEGNAKDSAFLGDRHGTLEGGTAYSPGAVGTAITVDPATQGHVKAPHAVDTKASFSVSAWVKLAPGTGVGSVVSQDGTRFSGFNLWHRLDSAGVSRWIFGMSKSDTTYAGIDWVWSAEPAVPNVWTHLTGVYDAEEKKLRLYVDGVRSGEASHTATPWTAVGGVQIGRTMWDGSAGVDHFRGSIDEVALWDRELSDTEVRTAVSRDNVQIGHWRFDESDGQTASNAVAGGSAGVLTGEAAFVTPGIIDGAVRLNGTTSTVTTAVPQIRTDRGFTVTAWVELSRQVTGTAASVVSQDGVHRSGFALQYRPTANSTDSGRWAVHLPGTDEAAAGQATTLIGTVTGKVGQRAHLTAVYDAATRKVRLYVDGLFAGEADRVGGFNATGAFAVGRGQADSQPVEHFPGLVDEVRAYSRPLEPAEIQGLVSQNNVPEGQWKLDGGLTDTSGKGRDGVRADTIGFTGGQVSSPDPTDLALAVEGAGYVSAPKAIDTSRSFSASAWARLDKTGGTAAVVSQDGAFVSAFQLQAASTGQWTFLLFSHDRADGGDVHHRVTGPAAQVGVWTHLAGVYDAGAKRMDLYVNGVLAGTSAGPAMWNHASGGLQIGAAKWNGQRINRFTGAIDDVAVYNRALFADEIRTQAGRDLSLIHNWSLDEPGGGIAGDAVGSRTATLSGGYQREVGRSGNALRFNGSTGTATTPKVDLRTDQSFTVSAWVQLGEVDCADPYIGCRRDAVTVDGDQTSKFRLGHLIDDGDNLAGSWVFEMPESDTSPAVARAAISVAPGELKEWVHLVGVYDAPSKTIWLYVDAVRQKDGALDKSWQATGGVAIGRGKTAGQPANHFSGAVDDVRLYAGVLDKTRVAALRNSYPTEAAIAPVPTDPIAYWKLDENTGTSAADSSNNDHTMTMTGATGWVGGRKGPAMKLDGTTTSAQTAGQVVDTKGSFSVAAWTYLQGTTATRTLVAQDGNRVSAFALQYHQPTAKWAVLVPTADVDNPAVVLLTSNEAAAYSDWTHLAVTYDAISRQLKLYVNGVLSAMRADVPTFGSTGPLTLGRGKWNGAAANHYWYGIDDVRVFGRVIGAGEVRALHDDVNAAVFGRFTFDDNTSNDLSWRGNHATPHTSGISYGAGLSGRAITFDGASGRVATERLGVSTRDSFTVTAWANLARKDQIATVFGQDGTRASSFFLQYRPGPDRWVFGTHQQDADASSTVYAQSVHAPVAGRWTHLAGVYDYAGRQLRIYVDGQLAGTKENVALWVGNGKFSIGRAKANGLPVDFFPGSVDEVTLYQGVQTAADLARMGWPATPPGQLGRFTNTAGDRYAGSASANPRAGYHFESTLGSLVDGEQPDTHSLYACVDGTDGFTSLDANCEGGTAGAEIGKVYTRQPANVATTAVYRCVAGGDRFESLQQGCEGATLLGYTLAYAPLSRYTVHGDHWQGVAGAPHGYRYEGPLGYVPLVSQPGTVPLVACRDGLDQFLSTDSTCGGATVAGTIAQIWPEAPEGLRSKALYACRAGGQRFADFSPTCLGNTVDGLLGYTLFAAPDPAPQFS</sequence>
<dbReference type="InterPro" id="IPR006558">
    <property type="entry name" value="LamG-like"/>
</dbReference>
<evidence type="ECO:0000256" key="2">
    <source>
        <dbReference type="ARBA" id="ARBA00023157"/>
    </source>
</evidence>
<feature type="domain" description="LamG-like jellyroll fold" evidence="3">
    <location>
        <begin position="1338"/>
        <end position="1489"/>
    </location>
</feature>
<dbReference type="InterPro" id="IPR013320">
    <property type="entry name" value="ConA-like_dom_sf"/>
</dbReference>
<dbReference type="Proteomes" id="UP001589890">
    <property type="component" value="Unassembled WGS sequence"/>
</dbReference>
<feature type="domain" description="LamG-like jellyroll fold" evidence="3">
    <location>
        <begin position="1126"/>
        <end position="1266"/>
    </location>
</feature>
<dbReference type="InterPro" id="IPR042837">
    <property type="entry name" value="PTX3"/>
</dbReference>
<feature type="domain" description="LamG-like jellyroll fold" evidence="3">
    <location>
        <begin position="1783"/>
        <end position="1922"/>
    </location>
</feature>
<feature type="domain" description="LamG-like jellyroll fold" evidence="3">
    <location>
        <begin position="1572"/>
        <end position="1711"/>
    </location>
</feature>